<dbReference type="InterPro" id="IPR011009">
    <property type="entry name" value="Kinase-like_dom_sf"/>
</dbReference>
<comment type="caution">
    <text evidence="2">The sequence shown here is derived from an EMBL/GenBank/DDBJ whole genome shotgun (WGS) entry which is preliminary data.</text>
</comment>
<protein>
    <recommendedName>
        <fullName evidence="1">Aminoglycoside phosphotransferase domain-containing protein</fullName>
    </recommendedName>
</protein>
<sequence length="265" mass="30306">MCSIDVLYTCQDDDVPPILPAATIIEACNNAPKTELGCVPTTLMFSSELVIKHVRVTLEECRNQVRAYELLDPSIVVVPKVYRYFSHNDNIYLVMQRIHGQVRKRVEDLQSVRRIADIIRHLQTHKSNIPGPLGGGISRGLWWENEDADLRGEVARFAEYIKRRLKGPQQGWTFDMGEFVMNHNDIAPRNIIWMPDGSISLIDWAHAGFYPWLLELAILEFNTDGTEDLGFTIPLIAEFEPLSEADQKNKASLQMAWFNGHRYPV</sequence>
<organism evidence="2 3">
    <name type="scientific">Aureobasidium mustum</name>
    <dbReference type="NCBI Taxonomy" id="2773714"/>
    <lineage>
        <taxon>Eukaryota</taxon>
        <taxon>Fungi</taxon>
        <taxon>Dikarya</taxon>
        <taxon>Ascomycota</taxon>
        <taxon>Pezizomycotina</taxon>
        <taxon>Dothideomycetes</taxon>
        <taxon>Dothideomycetidae</taxon>
        <taxon>Dothideales</taxon>
        <taxon>Saccotheciaceae</taxon>
        <taxon>Aureobasidium</taxon>
    </lineage>
</organism>
<feature type="domain" description="Aminoglycoside phosphotransferase" evidence="1">
    <location>
        <begin position="54"/>
        <end position="220"/>
    </location>
</feature>
<dbReference type="OrthoDB" id="3250044at2759"/>
<dbReference type="PANTHER" id="PTHR21310:SF39">
    <property type="entry name" value="AMINOGLYCOSIDE PHOSPHOTRANSFERASE DOMAIN-CONTAINING PROTEIN"/>
    <property type="match status" value="1"/>
</dbReference>
<name>A0A9N8PLD6_9PEZI</name>
<dbReference type="EMBL" id="CAIJEO010000008">
    <property type="protein sequence ID" value="CAD0098120.1"/>
    <property type="molecule type" value="Genomic_DNA"/>
</dbReference>
<dbReference type="PANTHER" id="PTHR21310">
    <property type="entry name" value="AMINOGLYCOSIDE PHOSPHOTRANSFERASE-RELATED-RELATED"/>
    <property type="match status" value="1"/>
</dbReference>
<evidence type="ECO:0000259" key="1">
    <source>
        <dbReference type="Pfam" id="PF01636"/>
    </source>
</evidence>
<dbReference type="SUPFAM" id="SSF56112">
    <property type="entry name" value="Protein kinase-like (PK-like)"/>
    <property type="match status" value="1"/>
</dbReference>
<gene>
    <name evidence="2" type="ORF">AWRI4233_LOCUS6944</name>
</gene>
<evidence type="ECO:0000313" key="3">
    <source>
        <dbReference type="Proteomes" id="UP000714618"/>
    </source>
</evidence>
<dbReference type="Pfam" id="PF01636">
    <property type="entry name" value="APH"/>
    <property type="match status" value="1"/>
</dbReference>
<dbReference type="InterPro" id="IPR002575">
    <property type="entry name" value="Aminoglycoside_PTrfase"/>
</dbReference>
<accession>A0A9N8PLD6</accession>
<proteinExistence type="predicted"/>
<reference evidence="2" key="1">
    <citation type="submission" date="2020-06" db="EMBL/GenBank/DDBJ databases">
        <authorList>
            <person name="Onetto C."/>
        </authorList>
    </citation>
    <scope>NUCLEOTIDE SEQUENCE</scope>
</reference>
<dbReference type="AlphaFoldDB" id="A0A9N8PLD6"/>
<evidence type="ECO:0000313" key="2">
    <source>
        <dbReference type="EMBL" id="CAD0098120.1"/>
    </source>
</evidence>
<keyword evidence="3" id="KW-1185">Reference proteome</keyword>
<dbReference type="Gene3D" id="3.90.1200.10">
    <property type="match status" value="1"/>
</dbReference>
<dbReference type="InterPro" id="IPR051678">
    <property type="entry name" value="AGP_Transferase"/>
</dbReference>
<dbReference type="Proteomes" id="UP000714618">
    <property type="component" value="Unassembled WGS sequence"/>
</dbReference>